<dbReference type="PROSITE" id="PS51257">
    <property type="entry name" value="PROKAR_LIPOPROTEIN"/>
    <property type="match status" value="1"/>
</dbReference>
<comment type="caution">
    <text evidence="2">The sequence shown here is derived from an EMBL/GenBank/DDBJ whole genome shotgun (WGS) entry which is preliminary data.</text>
</comment>
<sequence length="208" mass="21753">MNKYQFWSVLLFGAVLTGCNNTQSALDIGNNNVVSSAPTTPVSASTLPAPAGSTSMTSANSVNSTSGTATATATQNTSVTAARPAATAQSLYIAPIIGAPLNVVTPMTQRLTQTAQARGITLTGNENSPSSHVMKGYFSALADNGQTTVLYVWDVLDPAGNRLHRIQGEQKVQGTTTDSWGAVTPNAMEAIADQTIQQYLNWKNSSRS</sequence>
<dbReference type="RefSeq" id="WP_184219292.1">
    <property type="nucleotide sequence ID" value="NZ_JACIIU010000001.1"/>
</dbReference>
<reference evidence="2 3" key="1">
    <citation type="submission" date="2020-08" db="EMBL/GenBank/DDBJ databases">
        <title>Genomic Encyclopedia of Type Strains, Phase IV (KMG-IV): sequencing the most valuable type-strain genomes for metagenomic binning, comparative biology and taxonomic classification.</title>
        <authorList>
            <person name="Goeker M."/>
        </authorList>
    </citation>
    <scope>NUCLEOTIDE SEQUENCE [LARGE SCALE GENOMIC DNA]</scope>
    <source>
        <strain evidence="2 3">DSM 22336</strain>
    </source>
</reference>
<evidence type="ECO:0000256" key="1">
    <source>
        <dbReference type="SAM" id="MobiDB-lite"/>
    </source>
</evidence>
<keyword evidence="3" id="KW-1185">Reference proteome</keyword>
<proteinExistence type="predicted"/>
<gene>
    <name evidence="2" type="ORF">FHS77_000430</name>
</gene>
<feature type="region of interest" description="Disordered" evidence="1">
    <location>
        <begin position="37"/>
        <end position="69"/>
    </location>
</feature>
<organism evidence="2 3">
    <name type="scientific">Paenochrobactrum gallinarii</name>
    <dbReference type="NCBI Taxonomy" id="643673"/>
    <lineage>
        <taxon>Bacteria</taxon>
        <taxon>Pseudomonadati</taxon>
        <taxon>Pseudomonadota</taxon>
        <taxon>Alphaproteobacteria</taxon>
        <taxon>Hyphomicrobiales</taxon>
        <taxon>Brucellaceae</taxon>
        <taxon>Paenochrobactrum</taxon>
    </lineage>
</organism>
<evidence type="ECO:0000313" key="2">
    <source>
        <dbReference type="EMBL" id="MBB6259922.1"/>
    </source>
</evidence>
<evidence type="ECO:0000313" key="3">
    <source>
        <dbReference type="Proteomes" id="UP000555393"/>
    </source>
</evidence>
<accession>A0A841LTN9</accession>
<dbReference type="EMBL" id="JACIIU010000001">
    <property type="protein sequence ID" value="MBB6259922.1"/>
    <property type="molecule type" value="Genomic_DNA"/>
</dbReference>
<dbReference type="Proteomes" id="UP000555393">
    <property type="component" value="Unassembled WGS sequence"/>
</dbReference>
<dbReference type="AlphaFoldDB" id="A0A841LTN9"/>
<protein>
    <recommendedName>
        <fullName evidence="4">Lipoprotein</fullName>
    </recommendedName>
</protein>
<name>A0A841LTN9_9HYPH</name>
<evidence type="ECO:0008006" key="4">
    <source>
        <dbReference type="Google" id="ProtNLM"/>
    </source>
</evidence>